<keyword evidence="1" id="KW-0472">Membrane</keyword>
<evidence type="ECO:0000313" key="2">
    <source>
        <dbReference type="EMBL" id="MCA9391750.1"/>
    </source>
</evidence>
<name>A0A955RRP7_UNCKA</name>
<protein>
    <submittedName>
        <fullName evidence="2">Uncharacterized protein</fullName>
    </submittedName>
</protein>
<sequence>MASTPTTGGTVLGASILPATTAAGFVAAKLGNAAVIAAFIALNAVILVWQVGSMLRFAVNKRRGVA</sequence>
<accession>A0A955RRP7</accession>
<keyword evidence="1" id="KW-1133">Transmembrane helix</keyword>
<comment type="caution">
    <text evidence="2">The sequence shown here is derived from an EMBL/GenBank/DDBJ whole genome shotgun (WGS) entry which is preliminary data.</text>
</comment>
<organism evidence="2 3">
    <name type="scientific">candidate division WWE3 bacterium</name>
    <dbReference type="NCBI Taxonomy" id="2053526"/>
    <lineage>
        <taxon>Bacteria</taxon>
        <taxon>Katanobacteria</taxon>
    </lineage>
</organism>
<reference evidence="2" key="2">
    <citation type="journal article" date="2021" name="Microbiome">
        <title>Successional dynamics and alternative stable states in a saline activated sludge microbial community over 9 years.</title>
        <authorList>
            <person name="Wang Y."/>
            <person name="Ye J."/>
            <person name="Ju F."/>
            <person name="Liu L."/>
            <person name="Boyd J.A."/>
            <person name="Deng Y."/>
            <person name="Parks D.H."/>
            <person name="Jiang X."/>
            <person name="Yin X."/>
            <person name="Woodcroft B.J."/>
            <person name="Tyson G.W."/>
            <person name="Hugenholtz P."/>
            <person name="Polz M.F."/>
            <person name="Zhang T."/>
        </authorList>
    </citation>
    <scope>NUCLEOTIDE SEQUENCE</scope>
    <source>
        <strain evidence="2">HKST-UBA03</strain>
    </source>
</reference>
<dbReference type="EMBL" id="JAGQKZ010000004">
    <property type="protein sequence ID" value="MCA9391750.1"/>
    <property type="molecule type" value="Genomic_DNA"/>
</dbReference>
<proteinExistence type="predicted"/>
<reference evidence="2" key="1">
    <citation type="submission" date="2020-04" db="EMBL/GenBank/DDBJ databases">
        <authorList>
            <person name="Zhang T."/>
        </authorList>
    </citation>
    <scope>NUCLEOTIDE SEQUENCE</scope>
    <source>
        <strain evidence="2">HKST-UBA03</strain>
    </source>
</reference>
<evidence type="ECO:0000256" key="1">
    <source>
        <dbReference type="SAM" id="Phobius"/>
    </source>
</evidence>
<keyword evidence="1" id="KW-0812">Transmembrane</keyword>
<dbReference type="AlphaFoldDB" id="A0A955RRP7"/>
<dbReference type="Proteomes" id="UP000751518">
    <property type="component" value="Unassembled WGS sequence"/>
</dbReference>
<feature type="transmembrane region" description="Helical" evidence="1">
    <location>
        <begin position="32"/>
        <end position="52"/>
    </location>
</feature>
<evidence type="ECO:0000313" key="3">
    <source>
        <dbReference type="Proteomes" id="UP000751518"/>
    </source>
</evidence>
<gene>
    <name evidence="2" type="ORF">KC614_00910</name>
</gene>